<dbReference type="STRING" id="1121305.CLCOL_13640"/>
<evidence type="ECO:0000256" key="5">
    <source>
        <dbReference type="PIRSR" id="PIRSR611778-50"/>
    </source>
</evidence>
<dbReference type="RefSeq" id="WP_061858224.1">
    <property type="nucleotide sequence ID" value="NZ_LTBB01000006.1"/>
</dbReference>
<reference evidence="7 8" key="1">
    <citation type="submission" date="2016-02" db="EMBL/GenBank/DDBJ databases">
        <title>Genome sequence of Clostridium colicanis DSM 13634.</title>
        <authorList>
            <person name="Poehlein A."/>
            <person name="Daniel R."/>
        </authorList>
    </citation>
    <scope>NUCLEOTIDE SEQUENCE [LARGE SCALE GENOMIC DNA]</scope>
    <source>
        <strain evidence="7 8">DSM 13634</strain>
    </source>
</reference>
<dbReference type="InterPro" id="IPR050378">
    <property type="entry name" value="Metallo-dep_Hydrolases_sf"/>
</dbReference>
<dbReference type="PANTHER" id="PTHR11647:SF1">
    <property type="entry name" value="COLLAPSIN RESPONSE MEDIATOR PROTEIN"/>
    <property type="match status" value="1"/>
</dbReference>
<proteinExistence type="inferred from homology"/>
<keyword evidence="8" id="KW-1185">Reference proteome</keyword>
<dbReference type="FunFam" id="3.20.20.140:FF:000076">
    <property type="entry name" value="Dihydropyrimidinase like 2"/>
    <property type="match status" value="1"/>
</dbReference>
<gene>
    <name evidence="7" type="primary">hyuA</name>
    <name evidence="7" type="ORF">CLCOL_13640</name>
</gene>
<feature type="domain" description="Amidohydrolase-related" evidence="6">
    <location>
        <begin position="49"/>
        <end position="436"/>
    </location>
</feature>
<sequence length="462" mass="51467">MSKIIKNGTIVTAGDIFTGDIYVDEGIIKDIGINLEKDCDEVIDAGGKYVIPGGVDVHTHLNLDAGIAVANDDFYTGTVAAACGGTTTIVDHMGFGPKGCNLHHQVNVYHKYAKNNAVVDYSFHGVIQHVDEFILKEMEQIVKEEGIPSFKIYMTYDYKVSDEEALKVLFKLKELGGITTVHPENNDAVNYLRQKFIKKGLTDPIYHALSRPTECEGEAVNRIINLAAIAEDAPLYIVHVSSSLALDYIKLAHNRGQNVYSETCPQYLLLDEERYKVPNNEGLKYIMSPPLRKKENQASLWKGIKDGHIHTVATDHCPFAFNKDKQMGKDDFTKCPNGAPGIEERIPLMFSEGVMKKKISLNKFVEVCCTNPAKIFGLYPKKGTIQVGSDADIVLIDPNLEVTLTKNMLHENVDYTAYEGFKLKGYPILTMLRGEIIAKNNKFVGKKGYGNFIKRKINKIVI</sequence>
<organism evidence="7 8">
    <name type="scientific">Clostridium colicanis DSM 13634</name>
    <dbReference type="NCBI Taxonomy" id="1121305"/>
    <lineage>
        <taxon>Bacteria</taxon>
        <taxon>Bacillati</taxon>
        <taxon>Bacillota</taxon>
        <taxon>Clostridia</taxon>
        <taxon>Eubacteriales</taxon>
        <taxon>Clostridiaceae</taxon>
        <taxon>Clostridium</taxon>
    </lineage>
</organism>
<evidence type="ECO:0000256" key="4">
    <source>
        <dbReference type="ARBA" id="ARBA00022801"/>
    </source>
</evidence>
<dbReference type="EC" id="3.5.2.-" evidence="7"/>
<dbReference type="Gene3D" id="2.30.40.10">
    <property type="entry name" value="Urease, subunit C, domain 1"/>
    <property type="match status" value="1"/>
</dbReference>
<comment type="PTM">
    <text evidence="5">Carbamylation allows a single lysine to coordinate two divalent metal cations.</text>
</comment>
<dbReference type="SUPFAM" id="SSF51556">
    <property type="entry name" value="Metallo-dependent hydrolases"/>
    <property type="match status" value="1"/>
</dbReference>
<evidence type="ECO:0000256" key="1">
    <source>
        <dbReference type="ARBA" id="ARBA00001947"/>
    </source>
</evidence>
<protein>
    <submittedName>
        <fullName evidence="7">D-phenylhydantoinase</fullName>
        <ecNumber evidence="7">3.5.2.-</ecNumber>
    </submittedName>
</protein>
<dbReference type="GO" id="GO:0016812">
    <property type="term" value="F:hydrolase activity, acting on carbon-nitrogen (but not peptide) bonds, in cyclic amides"/>
    <property type="evidence" value="ECO:0007669"/>
    <property type="project" value="TreeGrafter"/>
</dbReference>
<dbReference type="PANTHER" id="PTHR11647">
    <property type="entry name" value="HYDRANTOINASE/DIHYDROPYRIMIDINASE FAMILY MEMBER"/>
    <property type="match status" value="1"/>
</dbReference>
<name>A0A151AMR5_9CLOT</name>
<feature type="modified residue" description="N6-carboxylysine" evidence="5">
    <location>
        <position position="151"/>
    </location>
</feature>
<dbReference type="InterPro" id="IPR011778">
    <property type="entry name" value="Hydantoinase/dihydroPyrase"/>
</dbReference>
<dbReference type="InterPro" id="IPR032466">
    <property type="entry name" value="Metal_Hydrolase"/>
</dbReference>
<dbReference type="EMBL" id="LTBB01000006">
    <property type="protein sequence ID" value="KYH28924.1"/>
    <property type="molecule type" value="Genomic_DNA"/>
</dbReference>
<keyword evidence="4 7" id="KW-0378">Hydrolase</keyword>
<dbReference type="InterPro" id="IPR011059">
    <property type="entry name" value="Metal-dep_hydrolase_composite"/>
</dbReference>
<evidence type="ECO:0000256" key="3">
    <source>
        <dbReference type="ARBA" id="ARBA00022723"/>
    </source>
</evidence>
<dbReference type="SUPFAM" id="SSF51338">
    <property type="entry name" value="Composite domain of metallo-dependent hydrolases"/>
    <property type="match status" value="2"/>
</dbReference>
<dbReference type="Pfam" id="PF01979">
    <property type="entry name" value="Amidohydro_1"/>
    <property type="match status" value="1"/>
</dbReference>
<comment type="caution">
    <text evidence="7">The sequence shown here is derived from an EMBL/GenBank/DDBJ whole genome shotgun (WGS) entry which is preliminary data.</text>
</comment>
<accession>A0A151AMR5</accession>
<keyword evidence="3" id="KW-0479">Metal-binding</keyword>
<dbReference type="Gene3D" id="3.20.20.140">
    <property type="entry name" value="Metal-dependent hydrolases"/>
    <property type="match status" value="1"/>
</dbReference>
<dbReference type="CDD" id="cd01314">
    <property type="entry name" value="D-HYD"/>
    <property type="match status" value="1"/>
</dbReference>
<evidence type="ECO:0000313" key="8">
    <source>
        <dbReference type="Proteomes" id="UP000075374"/>
    </source>
</evidence>
<dbReference type="GO" id="GO:0005829">
    <property type="term" value="C:cytosol"/>
    <property type="evidence" value="ECO:0007669"/>
    <property type="project" value="TreeGrafter"/>
</dbReference>
<dbReference type="NCBIfam" id="TIGR02033">
    <property type="entry name" value="D-hydantoinase"/>
    <property type="match status" value="1"/>
</dbReference>
<dbReference type="InterPro" id="IPR006680">
    <property type="entry name" value="Amidohydro-rel"/>
</dbReference>
<comment type="cofactor">
    <cofactor evidence="1">
        <name>Zn(2+)</name>
        <dbReference type="ChEBI" id="CHEBI:29105"/>
    </cofactor>
</comment>
<dbReference type="Proteomes" id="UP000075374">
    <property type="component" value="Unassembled WGS sequence"/>
</dbReference>
<dbReference type="GO" id="GO:0046872">
    <property type="term" value="F:metal ion binding"/>
    <property type="evidence" value="ECO:0007669"/>
    <property type="project" value="UniProtKB-KW"/>
</dbReference>
<evidence type="ECO:0000259" key="6">
    <source>
        <dbReference type="Pfam" id="PF01979"/>
    </source>
</evidence>
<dbReference type="PATRIC" id="fig|1121305.3.peg.1368"/>
<evidence type="ECO:0000256" key="2">
    <source>
        <dbReference type="ARBA" id="ARBA00008829"/>
    </source>
</evidence>
<evidence type="ECO:0000313" key="7">
    <source>
        <dbReference type="EMBL" id="KYH28924.1"/>
    </source>
</evidence>
<comment type="similarity">
    <text evidence="2">Belongs to the metallo-dependent hydrolases superfamily. Hydantoinase/dihydropyrimidinase family.</text>
</comment>
<dbReference type="AlphaFoldDB" id="A0A151AMR5"/>